<reference evidence="1" key="1">
    <citation type="submission" date="2021-02" db="EMBL/GenBank/DDBJ databases">
        <authorList>
            <consortium name="DOE Joint Genome Institute"/>
            <person name="Ahrendt S."/>
            <person name="Looney B.P."/>
            <person name="Miyauchi S."/>
            <person name="Morin E."/>
            <person name="Drula E."/>
            <person name="Courty P.E."/>
            <person name="Chicoki N."/>
            <person name="Fauchery L."/>
            <person name="Kohler A."/>
            <person name="Kuo A."/>
            <person name="Labutti K."/>
            <person name="Pangilinan J."/>
            <person name="Lipzen A."/>
            <person name="Riley R."/>
            <person name="Andreopoulos W."/>
            <person name="He G."/>
            <person name="Johnson J."/>
            <person name="Barry K.W."/>
            <person name="Grigoriev I.V."/>
            <person name="Nagy L."/>
            <person name="Hibbett D."/>
            <person name="Henrissat B."/>
            <person name="Matheny P.B."/>
            <person name="Labbe J."/>
            <person name="Martin F."/>
        </authorList>
    </citation>
    <scope>NUCLEOTIDE SEQUENCE</scope>
    <source>
        <strain evidence="1">FP105234-sp</strain>
    </source>
</reference>
<accession>A0ACB8RXS0</accession>
<protein>
    <submittedName>
        <fullName evidence="1">Uncharacterized protein</fullName>
    </submittedName>
</protein>
<gene>
    <name evidence="1" type="ORF">FA95DRAFT_958063</name>
</gene>
<dbReference type="Proteomes" id="UP000814033">
    <property type="component" value="Unassembled WGS sequence"/>
</dbReference>
<proteinExistence type="predicted"/>
<organism evidence="1 2">
    <name type="scientific">Auriscalpium vulgare</name>
    <dbReference type="NCBI Taxonomy" id="40419"/>
    <lineage>
        <taxon>Eukaryota</taxon>
        <taxon>Fungi</taxon>
        <taxon>Dikarya</taxon>
        <taxon>Basidiomycota</taxon>
        <taxon>Agaricomycotina</taxon>
        <taxon>Agaricomycetes</taxon>
        <taxon>Russulales</taxon>
        <taxon>Auriscalpiaceae</taxon>
        <taxon>Auriscalpium</taxon>
    </lineage>
</organism>
<evidence type="ECO:0000313" key="1">
    <source>
        <dbReference type="EMBL" id="KAI0049024.1"/>
    </source>
</evidence>
<comment type="caution">
    <text evidence="1">The sequence shown here is derived from an EMBL/GenBank/DDBJ whole genome shotgun (WGS) entry which is preliminary data.</text>
</comment>
<dbReference type="EMBL" id="MU275878">
    <property type="protein sequence ID" value="KAI0049024.1"/>
    <property type="molecule type" value="Genomic_DNA"/>
</dbReference>
<evidence type="ECO:0000313" key="2">
    <source>
        <dbReference type="Proteomes" id="UP000814033"/>
    </source>
</evidence>
<name>A0ACB8RXS0_9AGAM</name>
<reference evidence="1" key="2">
    <citation type="journal article" date="2022" name="New Phytol.">
        <title>Evolutionary transition to the ectomycorrhizal habit in the genomes of a hyperdiverse lineage of mushroom-forming fungi.</title>
        <authorList>
            <person name="Looney B."/>
            <person name="Miyauchi S."/>
            <person name="Morin E."/>
            <person name="Drula E."/>
            <person name="Courty P.E."/>
            <person name="Kohler A."/>
            <person name="Kuo A."/>
            <person name="LaButti K."/>
            <person name="Pangilinan J."/>
            <person name="Lipzen A."/>
            <person name="Riley R."/>
            <person name="Andreopoulos W."/>
            <person name="He G."/>
            <person name="Johnson J."/>
            <person name="Nolan M."/>
            <person name="Tritt A."/>
            <person name="Barry K.W."/>
            <person name="Grigoriev I.V."/>
            <person name="Nagy L.G."/>
            <person name="Hibbett D."/>
            <person name="Henrissat B."/>
            <person name="Matheny P.B."/>
            <person name="Labbe J."/>
            <person name="Martin F.M."/>
        </authorList>
    </citation>
    <scope>NUCLEOTIDE SEQUENCE</scope>
    <source>
        <strain evidence="1">FP105234-sp</strain>
    </source>
</reference>
<sequence length="174" mass="18698">MLSAGVVCALEARRHARRLRTAGARLVQAECGTLRPRVSWTCVRADTDPAVLIILVITTEVGSRPCPTVVVLAPPNRRSSATAVRLGPLKVCTRVTRVARAQDVTSRTRCGSPPAALCTRTPNPLGRLLVFLSPRTHKRAHARTPAACAPLARRPRPSRCGCGCGRQPSLPFLD</sequence>
<keyword evidence="2" id="KW-1185">Reference proteome</keyword>